<evidence type="ECO:0000259" key="4">
    <source>
        <dbReference type="Pfam" id="PF07715"/>
    </source>
</evidence>
<dbReference type="RefSeq" id="WP_176639099.1">
    <property type="nucleotide sequence ID" value="NZ_JABXXP010000031.1"/>
</dbReference>
<dbReference type="Pfam" id="PF07715">
    <property type="entry name" value="Plug"/>
    <property type="match status" value="1"/>
</dbReference>
<comment type="subcellular location">
    <subcellularLocation>
        <location evidence="1">Cell outer membrane</location>
    </subcellularLocation>
</comment>
<evidence type="ECO:0000256" key="3">
    <source>
        <dbReference type="ARBA" id="ARBA00023237"/>
    </source>
</evidence>
<keyword evidence="5" id="KW-0675">Receptor</keyword>
<evidence type="ECO:0000256" key="2">
    <source>
        <dbReference type="ARBA" id="ARBA00023136"/>
    </source>
</evidence>
<name>A0A7Y7IU45_9PROT</name>
<dbReference type="Gene3D" id="2.40.170.20">
    <property type="entry name" value="TonB-dependent receptor, beta-barrel domain"/>
    <property type="match status" value="1"/>
</dbReference>
<dbReference type="SUPFAM" id="SSF56935">
    <property type="entry name" value="Porins"/>
    <property type="match status" value="1"/>
</dbReference>
<accession>A0A7Y7IU45</accession>
<dbReference type="AlphaFoldDB" id="A0A7Y7IU45"/>
<reference evidence="5 6" key="1">
    <citation type="submission" date="2020-06" db="EMBL/GenBank/DDBJ databases">
        <title>Description of novel acetic acid bacteria.</title>
        <authorList>
            <person name="Sombolestani A."/>
        </authorList>
    </citation>
    <scope>NUCLEOTIDE SEQUENCE [LARGE SCALE GENOMIC DNA]</scope>
    <source>
        <strain evidence="5 6">LMG 31431</strain>
    </source>
</reference>
<gene>
    <name evidence="5" type="ORF">HUK84_04015</name>
</gene>
<keyword evidence="2" id="KW-0472">Membrane</keyword>
<sequence>MRKIVSSPGILLCATVLTQVAPPVSGALGAPSKAAHGVARKPASASLQQDPEEIQVSAARTLAGGLMKRQHAPEATNSISATAIQQRGAASSPLQIAASLPGVNFGSSDAYGLSVRNNISVRGLDSTEMGWTIEGAPGVDQAYYWPYTETWADNENISDITLIAGTSRINDPVQTASGGELIESVRDPSRRRGAMVDYSYGSFRGQRVFARADSGEIGHSGIRLFASYARAAADNYTGPGRNTRDHVDFKAVREWGDSAKSSLFISYSDWDNARLAPFTLAGWEASNTAGDNFSQNTYASNYLPGKTTNYWKSYVYNRQNVLLSWQNEVALAENLKLHITPYFHWTQVDSPGQTTINRNAFYFGDQKVDPGLPNAVTPAMVHSNQTQFATGVNAYAQYDPTTTNHLIAGYWYDHWNMEQVGGYTPLDSDGNSPNAFGKYVLRAPNGAIYTGNHFQESAQINEFYVSDTQSLFHDRVKLTAGLKAMMYYLSGTNELPGAPYHYASAITQPMPRVAMSWQVNRQVQLYVNGTTNTRPPVTLSTYPTSFNVTTGKVTSAGNPSARAEYSIGEEIGMRYHGMFDFDMALFNMNLTNRQLVALTYLNGAPVQQAISAGGETIRGVTAEVALKPFLGFSPYVNGQYLDARLDNNLAVGRDLLPTKGRTMVASPKFITTLGVNYTRGPFFANLTFKWVDSQYATFMNDQSMPAYKTVDFGLGYRLPNMGMLHKPSIRLNLANLSDVPYLSQVAVIQPNARMTKGIYGTTIAGNTPSYYVAAPFSAMVTVGAEF</sequence>
<protein>
    <submittedName>
        <fullName evidence="5">TonB-dependent receptor plug domain-containing protein</fullName>
    </submittedName>
</protein>
<proteinExistence type="predicted"/>
<comment type="caution">
    <text evidence="5">The sequence shown here is derived from an EMBL/GenBank/DDBJ whole genome shotgun (WGS) entry which is preliminary data.</text>
</comment>
<feature type="domain" description="TonB-dependent receptor plug" evidence="4">
    <location>
        <begin position="70"/>
        <end position="167"/>
    </location>
</feature>
<dbReference type="EMBL" id="JABXXP010000031">
    <property type="protein sequence ID" value="NVN10322.1"/>
    <property type="molecule type" value="Genomic_DNA"/>
</dbReference>
<dbReference type="GO" id="GO:0009279">
    <property type="term" value="C:cell outer membrane"/>
    <property type="evidence" value="ECO:0007669"/>
    <property type="project" value="UniProtKB-SubCell"/>
</dbReference>
<evidence type="ECO:0000313" key="5">
    <source>
        <dbReference type="EMBL" id="NVN10322.1"/>
    </source>
</evidence>
<dbReference type="InterPro" id="IPR037066">
    <property type="entry name" value="Plug_dom_sf"/>
</dbReference>
<evidence type="ECO:0000313" key="6">
    <source>
        <dbReference type="Proteomes" id="UP000534870"/>
    </source>
</evidence>
<dbReference type="Proteomes" id="UP000534870">
    <property type="component" value="Unassembled WGS sequence"/>
</dbReference>
<organism evidence="5 6">
    <name type="scientific">Nguyenibacter vanlangensis</name>
    <dbReference type="NCBI Taxonomy" id="1216886"/>
    <lineage>
        <taxon>Bacteria</taxon>
        <taxon>Pseudomonadati</taxon>
        <taxon>Pseudomonadota</taxon>
        <taxon>Alphaproteobacteria</taxon>
        <taxon>Acetobacterales</taxon>
        <taxon>Acetobacteraceae</taxon>
        <taxon>Nguyenibacter</taxon>
    </lineage>
</organism>
<evidence type="ECO:0000256" key="1">
    <source>
        <dbReference type="ARBA" id="ARBA00004442"/>
    </source>
</evidence>
<keyword evidence="3" id="KW-0998">Cell outer membrane</keyword>
<dbReference type="InterPro" id="IPR036942">
    <property type="entry name" value="Beta-barrel_TonB_sf"/>
</dbReference>
<dbReference type="Gene3D" id="2.170.130.10">
    <property type="entry name" value="TonB-dependent receptor, plug domain"/>
    <property type="match status" value="1"/>
</dbReference>
<dbReference type="InterPro" id="IPR012910">
    <property type="entry name" value="Plug_dom"/>
</dbReference>